<reference evidence="3 4" key="1">
    <citation type="submission" date="2020-03" db="EMBL/GenBank/DDBJ databases">
        <title>Genomic Encyclopedia of Type Strains, Phase IV (KMG-IV): sequencing the most valuable type-strain genomes for metagenomic binning, comparative biology and taxonomic classification.</title>
        <authorList>
            <person name="Goeker M."/>
        </authorList>
    </citation>
    <scope>NUCLEOTIDE SEQUENCE [LARGE SCALE GENOMIC DNA]</scope>
    <source>
        <strain evidence="3 4">DSM 103870</strain>
    </source>
</reference>
<feature type="domain" description="CYTH" evidence="1">
    <location>
        <begin position="2"/>
        <end position="204"/>
    </location>
</feature>
<dbReference type="RefSeq" id="WP_166949110.1">
    <property type="nucleotide sequence ID" value="NZ_JAASQI010000002.1"/>
</dbReference>
<comment type="caution">
    <text evidence="3">The sequence shown here is derived from an EMBL/GenBank/DDBJ whole genome shotgun (WGS) entry which is preliminary data.</text>
</comment>
<dbReference type="SMART" id="SM00880">
    <property type="entry name" value="CHAD"/>
    <property type="match status" value="1"/>
</dbReference>
<dbReference type="InterPro" id="IPR023577">
    <property type="entry name" value="CYTH_domain"/>
</dbReference>
<accession>A0ABX0UW62</accession>
<dbReference type="CDD" id="cd07756">
    <property type="entry name" value="CYTH-like_Pase_CHAD"/>
    <property type="match status" value="1"/>
</dbReference>
<dbReference type="SUPFAM" id="SSF55154">
    <property type="entry name" value="CYTH-like phosphatases"/>
    <property type="match status" value="1"/>
</dbReference>
<dbReference type="Pfam" id="PF05235">
    <property type="entry name" value="CHAD"/>
    <property type="match status" value="1"/>
</dbReference>
<dbReference type="PROSITE" id="PS51708">
    <property type="entry name" value="CHAD"/>
    <property type="match status" value="1"/>
</dbReference>
<name>A0ABX0UW62_9HYPH</name>
<dbReference type="InterPro" id="IPR039013">
    <property type="entry name" value="YgiF"/>
</dbReference>
<gene>
    <name evidence="3" type="ORF">FHS82_000823</name>
</gene>
<dbReference type="Gene3D" id="1.40.20.10">
    <property type="entry name" value="CHAD domain"/>
    <property type="match status" value="1"/>
</dbReference>
<evidence type="ECO:0000313" key="4">
    <source>
        <dbReference type="Proteomes" id="UP001429580"/>
    </source>
</evidence>
<keyword evidence="4" id="KW-1185">Reference proteome</keyword>
<dbReference type="SMART" id="SM01118">
    <property type="entry name" value="CYTH"/>
    <property type="match status" value="1"/>
</dbReference>
<evidence type="ECO:0000313" key="3">
    <source>
        <dbReference type="EMBL" id="NIJ56997.1"/>
    </source>
</evidence>
<dbReference type="InterPro" id="IPR038186">
    <property type="entry name" value="CHAD_dom_sf"/>
</dbReference>
<proteinExistence type="predicted"/>
<dbReference type="InterPro" id="IPR033469">
    <property type="entry name" value="CYTH-like_dom_sf"/>
</dbReference>
<dbReference type="Proteomes" id="UP001429580">
    <property type="component" value="Unassembled WGS sequence"/>
</dbReference>
<organism evidence="3 4">
    <name type="scientific">Pseudochelatococcus lubricantis</name>
    <dbReference type="NCBI Taxonomy" id="1538102"/>
    <lineage>
        <taxon>Bacteria</taxon>
        <taxon>Pseudomonadati</taxon>
        <taxon>Pseudomonadota</taxon>
        <taxon>Alphaproteobacteria</taxon>
        <taxon>Hyphomicrobiales</taxon>
        <taxon>Chelatococcaceae</taxon>
        <taxon>Pseudochelatococcus</taxon>
    </lineage>
</organism>
<dbReference type="InterPro" id="IPR007899">
    <property type="entry name" value="CHAD_dom"/>
</dbReference>
<sequence length="508" mass="56887">MAEEIELKLALSPASLQRLSTHPAFLRLQSVRGVHKRLRSTYFDTPEHDLHRAGVSLRLRADGEQTIQTVKSARDFGLLVMDRNEWEHPVVGTAPDFSCIADTALATLIADDRCRTAIRPIFTINVDREVVPLDYRASGIEVALDHGRVSVGRRARRFAEVELELKRGDATDLYALAQEIAAIVSVRPGYIAKSDRGYDLITGREPAVTKAPSLDLAPDTPTGEAFRIIARSCLKQFLANEEVLRRAPVSGAVHQARVALRRLRAAISVFRKVADDGQRIFISGELRWIANRLGAARDLDVYIENVLEPAKAEHAGAPAFAELLVNYGKQREHAYDSAQRAIASRRCTRAVIAALAWVEAGAWTRSPDKAARKRREQPVWKFASKQLDRRRRKIIAAGAELATLTPPERHEVRIELKKLRYAAEFFAGLFHEPETRKRYKAAVSAMSTLQDLLGELNDIAVSRERAALSDAEQELREEHAAHESELLARAEKTYRAFVDTPPFWHDGQ</sequence>
<dbReference type="PANTHER" id="PTHR39569">
    <property type="entry name" value="INORGANIC TRIPHOSPHATASE"/>
    <property type="match status" value="1"/>
</dbReference>
<dbReference type="PANTHER" id="PTHR39569:SF1">
    <property type="entry name" value="INORGANIC TRIPHOSPHATASE"/>
    <property type="match status" value="1"/>
</dbReference>
<dbReference type="Gene3D" id="2.40.320.10">
    <property type="entry name" value="Hypothetical Protein Pfu-838710-001"/>
    <property type="match status" value="1"/>
</dbReference>
<feature type="domain" description="CHAD" evidence="2">
    <location>
        <begin position="219"/>
        <end position="508"/>
    </location>
</feature>
<evidence type="ECO:0000259" key="2">
    <source>
        <dbReference type="PROSITE" id="PS51708"/>
    </source>
</evidence>
<dbReference type="PROSITE" id="PS51707">
    <property type="entry name" value="CYTH"/>
    <property type="match status" value="1"/>
</dbReference>
<evidence type="ECO:0000259" key="1">
    <source>
        <dbReference type="PROSITE" id="PS51707"/>
    </source>
</evidence>
<protein>
    <submittedName>
        <fullName evidence="3">Inorganic triphosphatase YgiF</fullName>
    </submittedName>
</protein>
<dbReference type="EMBL" id="JAASQI010000002">
    <property type="protein sequence ID" value="NIJ56997.1"/>
    <property type="molecule type" value="Genomic_DNA"/>
</dbReference>
<dbReference type="Pfam" id="PF01928">
    <property type="entry name" value="CYTH"/>
    <property type="match status" value="1"/>
</dbReference>